<keyword evidence="2" id="KW-1185">Reference proteome</keyword>
<gene>
    <name evidence="1" type="ORF">RFI_29062</name>
</gene>
<dbReference type="EMBL" id="ASPP01025146">
    <property type="protein sequence ID" value="ETO08328.1"/>
    <property type="molecule type" value="Genomic_DNA"/>
</dbReference>
<dbReference type="Proteomes" id="UP000023152">
    <property type="component" value="Unassembled WGS sequence"/>
</dbReference>
<accession>X6M2D5</accession>
<evidence type="ECO:0000313" key="1">
    <source>
        <dbReference type="EMBL" id="ETO08328.1"/>
    </source>
</evidence>
<dbReference type="AlphaFoldDB" id="X6M2D5"/>
<proteinExistence type="predicted"/>
<reference evidence="1 2" key="1">
    <citation type="journal article" date="2013" name="Curr. Biol.">
        <title>The Genome of the Foraminiferan Reticulomyxa filosa.</title>
        <authorList>
            <person name="Glockner G."/>
            <person name="Hulsmann N."/>
            <person name="Schleicher M."/>
            <person name="Noegel A.A."/>
            <person name="Eichinger L."/>
            <person name="Gallinger C."/>
            <person name="Pawlowski J."/>
            <person name="Sierra R."/>
            <person name="Euteneuer U."/>
            <person name="Pillet L."/>
            <person name="Moustafa A."/>
            <person name="Platzer M."/>
            <person name="Groth M."/>
            <person name="Szafranski K."/>
            <person name="Schliwa M."/>
        </authorList>
    </citation>
    <scope>NUCLEOTIDE SEQUENCE [LARGE SCALE GENOMIC DNA]</scope>
</reference>
<protein>
    <submittedName>
        <fullName evidence="1">Uncharacterized protein</fullName>
    </submittedName>
</protein>
<organism evidence="1 2">
    <name type="scientific">Reticulomyxa filosa</name>
    <dbReference type="NCBI Taxonomy" id="46433"/>
    <lineage>
        <taxon>Eukaryota</taxon>
        <taxon>Sar</taxon>
        <taxon>Rhizaria</taxon>
        <taxon>Retaria</taxon>
        <taxon>Foraminifera</taxon>
        <taxon>Monothalamids</taxon>
        <taxon>Reticulomyxidae</taxon>
        <taxon>Reticulomyxa</taxon>
    </lineage>
</organism>
<name>X6M2D5_RETFI</name>
<comment type="caution">
    <text evidence="1">The sequence shown here is derived from an EMBL/GenBank/DDBJ whole genome shotgun (WGS) entry which is preliminary data.</text>
</comment>
<sequence>MFRWNEKGRSLSSIKFVFVIRDVSEYTKDGWLDSQKAQIRTYLEESLKNSPNYVNNRKNICIEDVIGEPLWFPLPSALNSNGTPNFEFAKRVLELRKEISKYLDKNDDINNYRNMEEWRRMMVAMWDQILLFQDVLAPADFRSQAYHKMMQECVSDELKRLRSVSHFKVSALRENAIVNRSTKEGRVILFQKEWSNEFKIIKNKIQSNIYQKMKEEKVPENLIKQYKVDFENRSEYYKLECVTAFEQICNDEEIRDTKNEMEILIDKVADGLIKNHCKNEMEIKQAWDEIFKKKKPSHRTKRRE</sequence>
<evidence type="ECO:0000313" key="2">
    <source>
        <dbReference type="Proteomes" id="UP000023152"/>
    </source>
</evidence>